<sequence>VRDQLHNSDLGLCALLLGFLVASCGDPFAPEVIEETDFAASLGIDLSAMTRTATGLYIEEIELGTGKTATAGDVATVTYTGQLSNAATFDAGTFSFTLGSGGVIPGFDEGVTGMRVGGTRRVVIPPELGYGNSGSGSIPPGSILIFRIHLDALDSDLF</sequence>
<evidence type="ECO:0000256" key="1">
    <source>
        <dbReference type="ARBA" id="ARBA00000971"/>
    </source>
</evidence>
<dbReference type="Pfam" id="PF00254">
    <property type="entry name" value="FKBP_C"/>
    <property type="match status" value="1"/>
</dbReference>
<proteinExistence type="predicted"/>
<dbReference type="InterPro" id="IPR046357">
    <property type="entry name" value="PPIase_dom_sf"/>
</dbReference>
<dbReference type="PANTHER" id="PTHR43811:SF19">
    <property type="entry name" value="39 KDA FK506-BINDING NUCLEAR PROTEIN"/>
    <property type="match status" value="1"/>
</dbReference>
<name>A0A381NFP3_9ZZZZ</name>
<organism evidence="6">
    <name type="scientific">marine metagenome</name>
    <dbReference type="NCBI Taxonomy" id="408172"/>
    <lineage>
        <taxon>unclassified sequences</taxon>
        <taxon>metagenomes</taxon>
        <taxon>ecological metagenomes</taxon>
    </lineage>
</organism>
<dbReference type="PROSITE" id="PS50059">
    <property type="entry name" value="FKBP_PPIASE"/>
    <property type="match status" value="1"/>
</dbReference>
<dbReference type="InterPro" id="IPR001179">
    <property type="entry name" value="PPIase_FKBP_dom"/>
</dbReference>
<feature type="non-terminal residue" evidence="6">
    <location>
        <position position="1"/>
    </location>
</feature>
<dbReference type="AlphaFoldDB" id="A0A381NFP3"/>
<evidence type="ECO:0000256" key="2">
    <source>
        <dbReference type="ARBA" id="ARBA00013194"/>
    </source>
</evidence>
<reference evidence="6" key="1">
    <citation type="submission" date="2018-05" db="EMBL/GenBank/DDBJ databases">
        <authorList>
            <person name="Lanie J.A."/>
            <person name="Ng W.-L."/>
            <person name="Kazmierczak K.M."/>
            <person name="Andrzejewski T.M."/>
            <person name="Davidsen T.M."/>
            <person name="Wayne K.J."/>
            <person name="Tettelin H."/>
            <person name="Glass J.I."/>
            <person name="Rusch D."/>
            <person name="Podicherti R."/>
            <person name="Tsui H.-C.T."/>
            <person name="Winkler M.E."/>
        </authorList>
    </citation>
    <scope>NUCLEOTIDE SEQUENCE</scope>
</reference>
<dbReference type="EMBL" id="UINC01000332">
    <property type="protein sequence ID" value="SUZ53410.1"/>
    <property type="molecule type" value="Genomic_DNA"/>
</dbReference>
<keyword evidence="3" id="KW-0697">Rotamase</keyword>
<dbReference type="SUPFAM" id="SSF54534">
    <property type="entry name" value="FKBP-like"/>
    <property type="match status" value="1"/>
</dbReference>
<evidence type="ECO:0000313" key="6">
    <source>
        <dbReference type="EMBL" id="SUZ53410.1"/>
    </source>
</evidence>
<feature type="domain" description="PPIase FKBP-type" evidence="5">
    <location>
        <begin position="72"/>
        <end position="154"/>
    </location>
</feature>
<dbReference type="EC" id="5.2.1.8" evidence="2"/>
<dbReference type="Gene3D" id="3.10.50.40">
    <property type="match status" value="1"/>
</dbReference>
<evidence type="ECO:0000256" key="3">
    <source>
        <dbReference type="ARBA" id="ARBA00023110"/>
    </source>
</evidence>
<evidence type="ECO:0000256" key="4">
    <source>
        <dbReference type="ARBA" id="ARBA00023235"/>
    </source>
</evidence>
<keyword evidence="4" id="KW-0413">Isomerase</keyword>
<gene>
    <name evidence="6" type="ORF">METZ01_LOCUS6264</name>
</gene>
<dbReference type="PANTHER" id="PTHR43811">
    <property type="entry name" value="FKBP-TYPE PEPTIDYL-PROLYL CIS-TRANS ISOMERASE FKPA"/>
    <property type="match status" value="1"/>
</dbReference>
<protein>
    <recommendedName>
        <fullName evidence="2">peptidylprolyl isomerase</fullName>
        <ecNumber evidence="2">5.2.1.8</ecNumber>
    </recommendedName>
</protein>
<comment type="catalytic activity">
    <reaction evidence="1">
        <text>[protein]-peptidylproline (omega=180) = [protein]-peptidylproline (omega=0)</text>
        <dbReference type="Rhea" id="RHEA:16237"/>
        <dbReference type="Rhea" id="RHEA-COMP:10747"/>
        <dbReference type="Rhea" id="RHEA-COMP:10748"/>
        <dbReference type="ChEBI" id="CHEBI:83833"/>
        <dbReference type="ChEBI" id="CHEBI:83834"/>
        <dbReference type="EC" id="5.2.1.8"/>
    </reaction>
</comment>
<accession>A0A381NFP3</accession>
<dbReference type="GO" id="GO:0003755">
    <property type="term" value="F:peptidyl-prolyl cis-trans isomerase activity"/>
    <property type="evidence" value="ECO:0007669"/>
    <property type="project" value="UniProtKB-KW"/>
</dbReference>
<evidence type="ECO:0000259" key="5">
    <source>
        <dbReference type="PROSITE" id="PS50059"/>
    </source>
</evidence>